<name>A0ABV4U6C1_9BACT</name>
<comment type="caution">
    <text evidence="2">The sequence shown here is derived from an EMBL/GenBank/DDBJ whole genome shotgun (WGS) entry which is preliminary data.</text>
</comment>
<dbReference type="InterPro" id="IPR013424">
    <property type="entry name" value="Ice-binding_C"/>
</dbReference>
<feature type="signal peptide" evidence="1">
    <location>
        <begin position="1"/>
        <end position="31"/>
    </location>
</feature>
<dbReference type="RefSeq" id="WP_425346077.1">
    <property type="nucleotide sequence ID" value="NZ_JBGUBD010000007.1"/>
</dbReference>
<accession>A0ABV4U6C1</accession>
<evidence type="ECO:0000256" key="1">
    <source>
        <dbReference type="SAM" id="SignalP"/>
    </source>
</evidence>
<keyword evidence="1" id="KW-0732">Signal</keyword>
<evidence type="ECO:0000313" key="3">
    <source>
        <dbReference type="Proteomes" id="UP001575105"/>
    </source>
</evidence>
<keyword evidence="3" id="KW-1185">Reference proteome</keyword>
<protein>
    <submittedName>
        <fullName evidence="2">PEP-CTERM sorting domain-containing protein</fullName>
    </submittedName>
</protein>
<dbReference type="Proteomes" id="UP001575105">
    <property type="component" value="Unassembled WGS sequence"/>
</dbReference>
<feature type="chain" id="PRO_5047537769" evidence="1">
    <location>
        <begin position="32"/>
        <end position="273"/>
    </location>
</feature>
<evidence type="ECO:0000313" key="2">
    <source>
        <dbReference type="EMBL" id="MFA9479150.1"/>
    </source>
</evidence>
<proteinExistence type="predicted"/>
<dbReference type="EMBL" id="JBGUBD010000007">
    <property type="protein sequence ID" value="MFA9479150.1"/>
    <property type="molecule type" value="Genomic_DNA"/>
</dbReference>
<reference evidence="2 3" key="1">
    <citation type="submission" date="2024-08" db="EMBL/GenBank/DDBJ databases">
        <title>Whole-genome sequencing of halo(alkali)philic microorganisms from hypersaline lakes.</title>
        <authorList>
            <person name="Sorokin D.Y."/>
            <person name="Merkel A.Y."/>
            <person name="Messina E."/>
            <person name="Yakimov M."/>
        </authorList>
    </citation>
    <scope>NUCLEOTIDE SEQUENCE [LARGE SCALE GENOMIC DNA]</scope>
    <source>
        <strain evidence="2 3">AB-hyl4</strain>
    </source>
</reference>
<gene>
    <name evidence="2" type="ORF">ACERK3_12730</name>
</gene>
<sequence length="273" mass="29631">MQRIQASIRRRFATLAGVALMVGLPAGVAHGQSLHEGDIGLIEHNGHIVTGQVVDEETVVIQRVFDRYFGADGFPNVVDVGYNSLPGAFAPSSAIGFNFRESLRLWEGEANGFRTLDAITEETQSVSYGPASATSGDGFAEGFTVNVAANGEFHRHYWYGLDNPIHGSQAIYLLELELYSTDNALADTYRSKFGEYGTSDPFWILIGHHGVVDQAEMAIAFNYVQTHIVPEPGSVALLAAGVGFMLIRRGRKNAKGGAPAFQQTQFSQPDLKH</sequence>
<organism evidence="2 3">
    <name type="scientific">Natronomicrosphaera hydrolytica</name>
    <dbReference type="NCBI Taxonomy" id="3242702"/>
    <lineage>
        <taxon>Bacteria</taxon>
        <taxon>Pseudomonadati</taxon>
        <taxon>Planctomycetota</taxon>
        <taxon>Phycisphaerae</taxon>
        <taxon>Phycisphaerales</taxon>
        <taxon>Phycisphaeraceae</taxon>
        <taxon>Natronomicrosphaera</taxon>
    </lineage>
</organism>
<dbReference type="NCBIfam" id="TIGR02595">
    <property type="entry name" value="PEP_CTERM"/>
    <property type="match status" value="1"/>
</dbReference>